<proteinExistence type="predicted"/>
<keyword evidence="2" id="KW-1185">Reference proteome</keyword>
<protein>
    <recommendedName>
        <fullName evidence="3">NADH-plastoquinone oxidoreductase subunit 5</fullName>
    </recommendedName>
</protein>
<sequence length="81" mass="9307">MFLMLKKLLSHLNKNRSIMTVVVQSLFARSEFPKELGFQRKDSHEDLFFAVSGALMSGLTYIYDISHYSPFDNHGSEFSIS</sequence>
<evidence type="ECO:0000313" key="1">
    <source>
        <dbReference type="EMBL" id="KAJ6322996.1"/>
    </source>
</evidence>
<evidence type="ECO:0000313" key="2">
    <source>
        <dbReference type="Proteomes" id="UP001141253"/>
    </source>
</evidence>
<dbReference type="Proteomes" id="UP001141253">
    <property type="component" value="Chromosome 8"/>
</dbReference>
<comment type="caution">
    <text evidence="1">The sequence shown here is derived from an EMBL/GenBank/DDBJ whole genome shotgun (WGS) entry which is preliminary data.</text>
</comment>
<reference evidence="1" key="2">
    <citation type="journal article" date="2023" name="Int. J. Mol. Sci.">
        <title>De Novo Assembly and Annotation of 11 Diverse Shrub Willow (Salix) Genomes Reveals Novel Gene Organization in Sex-Linked Regions.</title>
        <authorList>
            <person name="Hyden B."/>
            <person name="Feng K."/>
            <person name="Yates T.B."/>
            <person name="Jawdy S."/>
            <person name="Cereghino C."/>
            <person name="Smart L.B."/>
            <person name="Muchero W."/>
        </authorList>
    </citation>
    <scope>NUCLEOTIDE SEQUENCE</scope>
    <source>
        <tissue evidence="1">Shoot tip</tissue>
    </source>
</reference>
<accession>A0ABQ9A4V6</accession>
<gene>
    <name evidence="1" type="ORF">OIU77_012762</name>
</gene>
<reference evidence="1" key="1">
    <citation type="submission" date="2022-10" db="EMBL/GenBank/DDBJ databases">
        <authorList>
            <person name="Hyden B.L."/>
            <person name="Feng K."/>
            <person name="Yates T."/>
            <person name="Jawdy S."/>
            <person name="Smart L.B."/>
            <person name="Muchero W."/>
        </authorList>
    </citation>
    <scope>NUCLEOTIDE SEQUENCE</scope>
    <source>
        <tissue evidence="1">Shoot tip</tissue>
    </source>
</reference>
<evidence type="ECO:0008006" key="3">
    <source>
        <dbReference type="Google" id="ProtNLM"/>
    </source>
</evidence>
<dbReference type="EMBL" id="JAPFFI010000023">
    <property type="protein sequence ID" value="KAJ6322996.1"/>
    <property type="molecule type" value="Genomic_DNA"/>
</dbReference>
<name>A0ABQ9A4V6_9ROSI</name>
<organism evidence="1 2">
    <name type="scientific">Salix suchowensis</name>
    <dbReference type="NCBI Taxonomy" id="1278906"/>
    <lineage>
        <taxon>Eukaryota</taxon>
        <taxon>Viridiplantae</taxon>
        <taxon>Streptophyta</taxon>
        <taxon>Embryophyta</taxon>
        <taxon>Tracheophyta</taxon>
        <taxon>Spermatophyta</taxon>
        <taxon>Magnoliopsida</taxon>
        <taxon>eudicotyledons</taxon>
        <taxon>Gunneridae</taxon>
        <taxon>Pentapetalae</taxon>
        <taxon>rosids</taxon>
        <taxon>fabids</taxon>
        <taxon>Malpighiales</taxon>
        <taxon>Salicaceae</taxon>
        <taxon>Saliceae</taxon>
        <taxon>Salix</taxon>
    </lineage>
</organism>